<gene>
    <name evidence="4" type="ORF">WMN62_17200</name>
</gene>
<comment type="caution">
    <text evidence="4">The sequence shown here is derived from an EMBL/GenBank/DDBJ whole genome shotgun (WGS) entry which is preliminary data.</text>
</comment>
<sequence length="198" mass="21266">MQSSAPVRATDPRPARTRAAIVRAVEGLAADASTEITVNAIARAAGVSRSAFYAQFADLDDLAVAMLVDAFRDIGLDDLRARDDHDADLRTLAVAANRRMLAHIGSRSAFYRASLDWRLSGRVHESVVAAYAQQVLATIRLLGVRVPGTVHAEDTARFIAGGAIAMLTAWLRDDAPAEQDAMAERLVAVMPEWLVGSD</sequence>
<keyword evidence="5" id="KW-1185">Reference proteome</keyword>
<dbReference type="Pfam" id="PF00440">
    <property type="entry name" value="TetR_N"/>
    <property type="match status" value="1"/>
</dbReference>
<feature type="DNA-binding region" description="H-T-H motif" evidence="2">
    <location>
        <begin position="37"/>
        <end position="56"/>
    </location>
</feature>
<dbReference type="Gene3D" id="1.10.357.10">
    <property type="entry name" value="Tetracycline Repressor, domain 2"/>
    <property type="match status" value="1"/>
</dbReference>
<evidence type="ECO:0000313" key="5">
    <source>
        <dbReference type="Proteomes" id="UP001370299"/>
    </source>
</evidence>
<organism evidence="4 5">
    <name type="scientific">Curtobacterium citreum</name>
    <dbReference type="NCBI Taxonomy" id="2036"/>
    <lineage>
        <taxon>Bacteria</taxon>
        <taxon>Bacillati</taxon>
        <taxon>Actinomycetota</taxon>
        <taxon>Actinomycetes</taxon>
        <taxon>Micrococcales</taxon>
        <taxon>Microbacteriaceae</taxon>
        <taxon>Curtobacterium</taxon>
    </lineage>
</organism>
<dbReference type="SUPFAM" id="SSF46689">
    <property type="entry name" value="Homeodomain-like"/>
    <property type="match status" value="1"/>
</dbReference>
<evidence type="ECO:0000256" key="2">
    <source>
        <dbReference type="PROSITE-ProRule" id="PRU00335"/>
    </source>
</evidence>
<dbReference type="Proteomes" id="UP001370299">
    <property type="component" value="Unassembled WGS sequence"/>
</dbReference>
<dbReference type="EMBL" id="JBBLYY010000078">
    <property type="protein sequence ID" value="MEK0173215.1"/>
    <property type="molecule type" value="Genomic_DNA"/>
</dbReference>
<evidence type="ECO:0000313" key="4">
    <source>
        <dbReference type="EMBL" id="MEK0173215.1"/>
    </source>
</evidence>
<proteinExistence type="predicted"/>
<dbReference type="InterPro" id="IPR001647">
    <property type="entry name" value="HTH_TetR"/>
</dbReference>
<evidence type="ECO:0000256" key="1">
    <source>
        <dbReference type="ARBA" id="ARBA00023125"/>
    </source>
</evidence>
<evidence type="ECO:0000259" key="3">
    <source>
        <dbReference type="PROSITE" id="PS50977"/>
    </source>
</evidence>
<accession>A0ABU8YFC9</accession>
<feature type="domain" description="HTH tetR-type" evidence="3">
    <location>
        <begin position="15"/>
        <end position="74"/>
    </location>
</feature>
<dbReference type="InterPro" id="IPR009057">
    <property type="entry name" value="Homeodomain-like_sf"/>
</dbReference>
<name>A0ABU8YFC9_9MICO</name>
<keyword evidence="1 2" id="KW-0238">DNA-binding</keyword>
<protein>
    <submittedName>
        <fullName evidence="4">TetR/AcrR family transcriptional regulator</fullName>
    </submittedName>
</protein>
<dbReference type="RefSeq" id="WP_340196244.1">
    <property type="nucleotide sequence ID" value="NZ_JBBKAP010000021.1"/>
</dbReference>
<reference evidence="4 5" key="1">
    <citation type="submission" date="2024-03" db="EMBL/GenBank/DDBJ databases">
        <title>Whole genomes of four grape xylem sap localized bacterial endophytes.</title>
        <authorList>
            <person name="Kumar G."/>
            <person name="Savka M.A."/>
        </authorList>
    </citation>
    <scope>NUCLEOTIDE SEQUENCE [LARGE SCALE GENOMIC DNA]</scope>
    <source>
        <strain evidence="4 5">RIT_GXS8</strain>
    </source>
</reference>
<dbReference type="PROSITE" id="PS50977">
    <property type="entry name" value="HTH_TETR_2"/>
    <property type="match status" value="1"/>
</dbReference>